<gene>
    <name evidence="2" type="ORF">FJV41_19695</name>
</gene>
<dbReference type="Proteomes" id="UP000315369">
    <property type="component" value="Unassembled WGS sequence"/>
</dbReference>
<dbReference type="Pfam" id="PF13540">
    <property type="entry name" value="RCC1_2"/>
    <property type="match status" value="1"/>
</dbReference>
<name>A0A540WZ53_9BACT</name>
<evidence type="ECO:0000313" key="3">
    <source>
        <dbReference type="Proteomes" id="UP000315369"/>
    </source>
</evidence>
<dbReference type="EMBL" id="VIFM01000073">
    <property type="protein sequence ID" value="TQF14277.1"/>
    <property type="molecule type" value="Genomic_DNA"/>
</dbReference>
<accession>A0A540WZ53</accession>
<comment type="caution">
    <text evidence="2">The sequence shown here is derived from an EMBL/GenBank/DDBJ whole genome shotgun (WGS) entry which is preliminary data.</text>
</comment>
<dbReference type="SUPFAM" id="SSF50985">
    <property type="entry name" value="RCC1/BLIP-II"/>
    <property type="match status" value="1"/>
</dbReference>
<organism evidence="2 3">
    <name type="scientific">Myxococcus llanfairpwllgwyngyllgogerychwyrndrobwllllantysiliogogogochensis</name>
    <dbReference type="NCBI Taxonomy" id="2590453"/>
    <lineage>
        <taxon>Bacteria</taxon>
        <taxon>Pseudomonadati</taxon>
        <taxon>Myxococcota</taxon>
        <taxon>Myxococcia</taxon>
        <taxon>Myxococcales</taxon>
        <taxon>Cystobacterineae</taxon>
        <taxon>Myxococcaceae</taxon>
        <taxon>Myxococcus</taxon>
    </lineage>
</organism>
<keyword evidence="1" id="KW-0732">Signal</keyword>
<protein>
    <recommendedName>
        <fullName evidence="4">Lipoprotein</fullName>
    </recommendedName>
</protein>
<feature type="non-terminal residue" evidence="2">
    <location>
        <position position="91"/>
    </location>
</feature>
<dbReference type="PROSITE" id="PS51257">
    <property type="entry name" value="PROKAR_LIPOPROTEIN"/>
    <property type="match status" value="1"/>
</dbReference>
<evidence type="ECO:0000256" key="1">
    <source>
        <dbReference type="SAM" id="SignalP"/>
    </source>
</evidence>
<dbReference type="InterPro" id="IPR009091">
    <property type="entry name" value="RCC1/BLIP-II"/>
</dbReference>
<dbReference type="AlphaFoldDB" id="A0A540WZ53"/>
<proteinExistence type="predicted"/>
<dbReference type="RefSeq" id="WP_141644051.1">
    <property type="nucleotide sequence ID" value="NZ_VIFM01000073.1"/>
</dbReference>
<evidence type="ECO:0008006" key="4">
    <source>
        <dbReference type="Google" id="ProtNLM"/>
    </source>
</evidence>
<keyword evidence="3" id="KW-1185">Reference proteome</keyword>
<dbReference type="Gene3D" id="2.130.10.30">
    <property type="entry name" value="Regulator of chromosome condensation 1/beta-lactamase-inhibitor protein II"/>
    <property type="match status" value="1"/>
</dbReference>
<reference evidence="2 3" key="1">
    <citation type="submission" date="2019-06" db="EMBL/GenBank/DDBJ databases">
        <authorList>
            <person name="Livingstone P."/>
            <person name="Whitworth D."/>
        </authorList>
    </citation>
    <scope>NUCLEOTIDE SEQUENCE [LARGE SCALE GENOMIC DNA]</scope>
    <source>
        <strain evidence="2 3">AM401</strain>
    </source>
</reference>
<feature type="signal peptide" evidence="1">
    <location>
        <begin position="1"/>
        <end position="19"/>
    </location>
</feature>
<feature type="chain" id="PRO_5021771858" description="Lipoprotein" evidence="1">
    <location>
        <begin position="20"/>
        <end position="91"/>
    </location>
</feature>
<evidence type="ECO:0000313" key="2">
    <source>
        <dbReference type="EMBL" id="TQF14277.1"/>
    </source>
</evidence>
<sequence length="91" mass="9496">MKRRVGILVLLLASTSACLDPIRSTTAEDCDEDVAACPDTDTEQRGLARQVSVGSLHACALLETGGVRCWGGVGLVGDGTRALRAQAVDVR</sequence>